<feature type="region of interest" description="Disordered" evidence="1">
    <location>
        <begin position="1"/>
        <end position="33"/>
    </location>
</feature>
<gene>
    <name evidence="2" type="ORF">F2P81_026067</name>
</gene>
<dbReference type="InterPro" id="IPR009772">
    <property type="entry name" value="CDC123"/>
</dbReference>
<protein>
    <submittedName>
        <fullName evidence="2">Uncharacterized protein</fullName>
    </submittedName>
</protein>
<organism evidence="2 3">
    <name type="scientific">Scophthalmus maximus</name>
    <name type="common">Turbot</name>
    <name type="synonym">Psetta maxima</name>
    <dbReference type="NCBI Taxonomy" id="52904"/>
    <lineage>
        <taxon>Eukaryota</taxon>
        <taxon>Metazoa</taxon>
        <taxon>Chordata</taxon>
        <taxon>Craniata</taxon>
        <taxon>Vertebrata</taxon>
        <taxon>Euteleostomi</taxon>
        <taxon>Actinopterygii</taxon>
        <taxon>Neopterygii</taxon>
        <taxon>Teleostei</taxon>
        <taxon>Neoteleostei</taxon>
        <taxon>Acanthomorphata</taxon>
        <taxon>Carangaria</taxon>
        <taxon>Pleuronectiformes</taxon>
        <taxon>Pleuronectoidei</taxon>
        <taxon>Scophthalmidae</taxon>
        <taxon>Scophthalmus</taxon>
    </lineage>
</organism>
<evidence type="ECO:0000256" key="1">
    <source>
        <dbReference type="SAM" id="MobiDB-lite"/>
    </source>
</evidence>
<sequence length="72" mass="8060">MLRGCVSQGSDVTRLDHNTQQTQTNNNDSDAEEDIQDANWIALNSSLQCDSLSDIFLLFKSSDFITHDLTQP</sequence>
<dbReference type="EMBL" id="VEVO01003132">
    <property type="protein sequence ID" value="KAF0021680.1"/>
    <property type="molecule type" value="Genomic_DNA"/>
</dbReference>
<name>A0A6A4RQL7_SCOMX</name>
<evidence type="ECO:0000313" key="3">
    <source>
        <dbReference type="Proteomes" id="UP000438429"/>
    </source>
</evidence>
<dbReference type="Pfam" id="PF07065">
    <property type="entry name" value="D123"/>
    <property type="match status" value="1"/>
</dbReference>
<accession>A0A6A4RQL7</accession>
<dbReference type="AlphaFoldDB" id="A0A6A4RQL7"/>
<dbReference type="Proteomes" id="UP000438429">
    <property type="component" value="Unassembled WGS sequence"/>
</dbReference>
<comment type="caution">
    <text evidence="2">The sequence shown here is derived from an EMBL/GenBank/DDBJ whole genome shotgun (WGS) entry which is preliminary data.</text>
</comment>
<proteinExistence type="predicted"/>
<reference evidence="2 3" key="1">
    <citation type="submission" date="2019-06" db="EMBL/GenBank/DDBJ databases">
        <title>Draft genomes of female and male turbot (Scophthalmus maximus).</title>
        <authorList>
            <person name="Xu H."/>
            <person name="Xu X.-W."/>
            <person name="Shao C."/>
            <person name="Chen S."/>
        </authorList>
    </citation>
    <scope>NUCLEOTIDE SEQUENCE [LARGE SCALE GENOMIC DNA]</scope>
    <source>
        <strain evidence="2">Ysfricsl-2016a</strain>
        <tissue evidence="2">Blood</tissue>
    </source>
</reference>
<feature type="compositionally biased region" description="Low complexity" evidence="1">
    <location>
        <begin position="18"/>
        <end position="27"/>
    </location>
</feature>
<evidence type="ECO:0000313" key="2">
    <source>
        <dbReference type="EMBL" id="KAF0021680.1"/>
    </source>
</evidence>